<dbReference type="EMBL" id="BMIF01000021">
    <property type="protein sequence ID" value="GGA81433.1"/>
    <property type="molecule type" value="Genomic_DNA"/>
</dbReference>
<name>A0A916WAJ0_9HYPH</name>
<organism evidence="1 2">
    <name type="scientific">Nitratireductor aestuarii</name>
    <dbReference type="NCBI Taxonomy" id="1735103"/>
    <lineage>
        <taxon>Bacteria</taxon>
        <taxon>Pseudomonadati</taxon>
        <taxon>Pseudomonadota</taxon>
        <taxon>Alphaproteobacteria</taxon>
        <taxon>Hyphomicrobiales</taxon>
        <taxon>Phyllobacteriaceae</taxon>
        <taxon>Nitratireductor</taxon>
    </lineage>
</organism>
<comment type="caution">
    <text evidence="1">The sequence shown here is derived from an EMBL/GenBank/DDBJ whole genome shotgun (WGS) entry which is preliminary data.</text>
</comment>
<sequence>MRKRTKRPRDRVAGCLERVNDIKPDGVTAPSRADENLSLFPRAQNRVSGQIAQDGPEQERMALHHRTRPRQPDINAGRPRHFLAILHGLRKQVCDVNRTRGATLIQRLQSLNKKREVFNDPAESILASLKKMNILDVPYSQVQKLKTASDGL</sequence>
<dbReference type="AlphaFoldDB" id="A0A916WAJ0"/>
<proteinExistence type="predicted"/>
<reference evidence="1" key="2">
    <citation type="submission" date="2020-09" db="EMBL/GenBank/DDBJ databases">
        <authorList>
            <person name="Sun Q."/>
            <person name="Zhou Y."/>
        </authorList>
    </citation>
    <scope>NUCLEOTIDE SEQUENCE</scope>
    <source>
        <strain evidence="1">CGMCC 1.15320</strain>
    </source>
</reference>
<keyword evidence="2" id="KW-1185">Reference proteome</keyword>
<dbReference type="Proteomes" id="UP000636264">
    <property type="component" value="Unassembled WGS sequence"/>
</dbReference>
<evidence type="ECO:0000313" key="1">
    <source>
        <dbReference type="EMBL" id="GGA81433.1"/>
    </source>
</evidence>
<protein>
    <submittedName>
        <fullName evidence="1">Uncharacterized protein</fullName>
    </submittedName>
</protein>
<reference evidence="1" key="1">
    <citation type="journal article" date="2014" name="Int. J. Syst. Evol. Microbiol.">
        <title>Complete genome sequence of Corynebacterium casei LMG S-19264T (=DSM 44701T), isolated from a smear-ripened cheese.</title>
        <authorList>
            <consortium name="US DOE Joint Genome Institute (JGI-PGF)"/>
            <person name="Walter F."/>
            <person name="Albersmeier A."/>
            <person name="Kalinowski J."/>
            <person name="Ruckert C."/>
        </authorList>
    </citation>
    <scope>NUCLEOTIDE SEQUENCE</scope>
    <source>
        <strain evidence="1">CGMCC 1.15320</strain>
    </source>
</reference>
<accession>A0A916WAJ0</accession>
<gene>
    <name evidence="1" type="ORF">GCM10011385_39580</name>
</gene>
<evidence type="ECO:0000313" key="2">
    <source>
        <dbReference type="Proteomes" id="UP000636264"/>
    </source>
</evidence>